<dbReference type="Proteomes" id="UP000175829">
    <property type="component" value="Unassembled WGS sequence"/>
</dbReference>
<dbReference type="RefSeq" id="WP_027759846.1">
    <property type="nucleotide sequence ID" value="NZ_LJGV01000021.1"/>
</dbReference>
<reference evidence="1 2" key="1">
    <citation type="journal article" date="2016" name="Front. Microbiol.">
        <title>Comparative Genomics Analysis of Streptomyces Species Reveals Their Adaptation to the Marine Environment and Their Diversity at the Genomic Level.</title>
        <authorList>
            <person name="Tian X."/>
            <person name="Zhang Z."/>
            <person name="Yang T."/>
            <person name="Chen M."/>
            <person name="Li J."/>
            <person name="Chen F."/>
            <person name="Yang J."/>
            <person name="Li W."/>
            <person name="Zhang B."/>
            <person name="Zhang Z."/>
            <person name="Wu J."/>
            <person name="Zhang C."/>
            <person name="Long L."/>
            <person name="Xiao J."/>
        </authorList>
    </citation>
    <scope>NUCLEOTIDE SEQUENCE [LARGE SCALE GENOMIC DNA]</scope>
    <source>
        <strain evidence="1 2">SCSIO M10379</strain>
    </source>
</reference>
<dbReference type="PATRIC" id="fig|943816.4.peg.5490"/>
<evidence type="ECO:0000313" key="1">
    <source>
        <dbReference type="EMBL" id="OEV02066.1"/>
    </source>
</evidence>
<organism evidence="1 2">
    <name type="scientific">Streptomyces qinglanensis</name>
    <dbReference type="NCBI Taxonomy" id="943816"/>
    <lineage>
        <taxon>Bacteria</taxon>
        <taxon>Bacillati</taxon>
        <taxon>Actinomycetota</taxon>
        <taxon>Actinomycetes</taxon>
        <taxon>Kitasatosporales</taxon>
        <taxon>Streptomycetaceae</taxon>
        <taxon>Streptomyces</taxon>
    </lineage>
</organism>
<sequence>MHATSAANPDWSPPVHAPFALLPVGVWWDAVRVPYARGWGVVRTLGEACGAVIGDPHRSWLYWLVPPGGGGLPAREGEVVRLSVACWLPVPARTRTEPPGPYWAVPYGGADGRGLTDPLRLRAALADGEAAR</sequence>
<name>A0A1E7KDS4_9ACTN</name>
<protein>
    <submittedName>
        <fullName evidence="1">Uncharacterized protein</fullName>
    </submittedName>
</protein>
<dbReference type="AlphaFoldDB" id="A0A1E7KDS4"/>
<dbReference type="EMBL" id="LJGV01000021">
    <property type="protein sequence ID" value="OEV02066.1"/>
    <property type="molecule type" value="Genomic_DNA"/>
</dbReference>
<accession>A0A1E7KDS4</accession>
<proteinExistence type="predicted"/>
<gene>
    <name evidence="1" type="ORF">AN217_02005</name>
</gene>
<comment type="caution">
    <text evidence="1">The sequence shown here is derived from an EMBL/GenBank/DDBJ whole genome shotgun (WGS) entry which is preliminary data.</text>
</comment>
<evidence type="ECO:0000313" key="2">
    <source>
        <dbReference type="Proteomes" id="UP000175829"/>
    </source>
</evidence>